<proteinExistence type="predicted"/>
<feature type="transmembrane region" description="Helical" evidence="1">
    <location>
        <begin position="98"/>
        <end position="117"/>
    </location>
</feature>
<name>A0A1F6WA99_9BACT</name>
<dbReference type="Proteomes" id="UP000177052">
    <property type="component" value="Unassembled WGS sequence"/>
</dbReference>
<feature type="transmembrane region" description="Helical" evidence="1">
    <location>
        <begin position="189"/>
        <end position="222"/>
    </location>
</feature>
<feature type="transmembrane region" description="Helical" evidence="1">
    <location>
        <begin position="129"/>
        <end position="150"/>
    </location>
</feature>
<evidence type="ECO:0000313" key="2">
    <source>
        <dbReference type="EMBL" id="OGI78848.1"/>
    </source>
</evidence>
<sequence>MIKFFLQLIVFVGIGLLMTAVPEWQNNVLMNAEVSGWVGYFSTLRLNAVLLLFAYLSFRYLNKKYSPTKTLIFQFTTWGVIGLLFEWILINHPPWSSAIQYGMFVYWAVVFGAPALFILEQAKPIRMKLLGFVVGTAILMIIGSVILLNIDPTKGLLLVFTIASWVLVYSVIISFFFRAMGYPPKMKLLLSAAILVPIAEIILPFPLDFFIFLATIFCSYWYVIKDLPLENLPLKT</sequence>
<accession>A0A1F6WA99</accession>
<feature type="transmembrane region" description="Helical" evidence="1">
    <location>
        <begin position="38"/>
        <end position="58"/>
    </location>
</feature>
<evidence type="ECO:0000256" key="1">
    <source>
        <dbReference type="SAM" id="Phobius"/>
    </source>
</evidence>
<keyword evidence="1" id="KW-0812">Transmembrane</keyword>
<organism evidence="2 3">
    <name type="scientific">Candidatus Nomurabacteria bacterium RIFCSPHIGHO2_12_FULL_37_29</name>
    <dbReference type="NCBI Taxonomy" id="1801759"/>
    <lineage>
        <taxon>Bacteria</taxon>
        <taxon>Candidatus Nomuraibacteriota</taxon>
    </lineage>
</organism>
<feature type="transmembrane region" description="Helical" evidence="1">
    <location>
        <begin position="70"/>
        <end position="92"/>
    </location>
</feature>
<dbReference type="AlphaFoldDB" id="A0A1F6WA99"/>
<keyword evidence="1" id="KW-1133">Transmembrane helix</keyword>
<reference evidence="2 3" key="1">
    <citation type="journal article" date="2016" name="Nat. Commun.">
        <title>Thousands of microbial genomes shed light on interconnected biogeochemical processes in an aquifer system.</title>
        <authorList>
            <person name="Anantharaman K."/>
            <person name="Brown C.T."/>
            <person name="Hug L.A."/>
            <person name="Sharon I."/>
            <person name="Castelle C.J."/>
            <person name="Probst A.J."/>
            <person name="Thomas B.C."/>
            <person name="Singh A."/>
            <person name="Wilkins M.J."/>
            <person name="Karaoz U."/>
            <person name="Brodie E.L."/>
            <person name="Williams K.H."/>
            <person name="Hubbard S.S."/>
            <person name="Banfield J.F."/>
        </authorList>
    </citation>
    <scope>NUCLEOTIDE SEQUENCE [LARGE SCALE GENOMIC DNA]</scope>
</reference>
<gene>
    <name evidence="2" type="ORF">A3F19_00415</name>
</gene>
<dbReference type="EMBL" id="MFUJ01000037">
    <property type="protein sequence ID" value="OGI78848.1"/>
    <property type="molecule type" value="Genomic_DNA"/>
</dbReference>
<evidence type="ECO:0000313" key="3">
    <source>
        <dbReference type="Proteomes" id="UP000177052"/>
    </source>
</evidence>
<feature type="transmembrane region" description="Helical" evidence="1">
    <location>
        <begin position="156"/>
        <end position="177"/>
    </location>
</feature>
<protein>
    <submittedName>
        <fullName evidence="2">Uncharacterized protein</fullName>
    </submittedName>
</protein>
<comment type="caution">
    <text evidence="2">The sequence shown here is derived from an EMBL/GenBank/DDBJ whole genome shotgun (WGS) entry which is preliminary data.</text>
</comment>
<keyword evidence="1" id="KW-0472">Membrane</keyword>